<evidence type="ECO:0000259" key="5">
    <source>
        <dbReference type="PROSITE" id="PS50002"/>
    </source>
</evidence>
<feature type="compositionally biased region" description="Acidic residues" evidence="4">
    <location>
        <begin position="273"/>
        <end position="284"/>
    </location>
</feature>
<keyword evidence="2" id="KW-0344">Guanine-nucleotide releasing factor</keyword>
<feature type="compositionally biased region" description="Acidic residues" evidence="4">
    <location>
        <begin position="199"/>
        <end position="220"/>
    </location>
</feature>
<feature type="compositionally biased region" description="Polar residues" evidence="4">
    <location>
        <begin position="481"/>
        <end position="496"/>
    </location>
</feature>
<protein>
    <submittedName>
        <fullName evidence="9">Uncharacterized protein</fullName>
    </submittedName>
</protein>
<organism evidence="9 10">
    <name type="scientific">Crepidotus variabilis</name>
    <dbReference type="NCBI Taxonomy" id="179855"/>
    <lineage>
        <taxon>Eukaryota</taxon>
        <taxon>Fungi</taxon>
        <taxon>Dikarya</taxon>
        <taxon>Basidiomycota</taxon>
        <taxon>Agaricomycotina</taxon>
        <taxon>Agaricomycetes</taxon>
        <taxon>Agaricomycetidae</taxon>
        <taxon>Agaricales</taxon>
        <taxon>Agaricineae</taxon>
        <taxon>Crepidotaceae</taxon>
        <taxon>Crepidotus</taxon>
    </lineage>
</organism>
<comment type="caution">
    <text evidence="9">The sequence shown here is derived from an EMBL/GenBank/DDBJ whole genome shotgun (WGS) entry which is preliminary data.</text>
</comment>
<dbReference type="Gene3D" id="1.10.150.50">
    <property type="entry name" value="Transcription Factor, Ets-1"/>
    <property type="match status" value="1"/>
</dbReference>
<evidence type="ECO:0000313" key="10">
    <source>
        <dbReference type="Proteomes" id="UP000807306"/>
    </source>
</evidence>
<feature type="domain" description="SAM" evidence="8">
    <location>
        <begin position="506"/>
        <end position="571"/>
    </location>
</feature>
<evidence type="ECO:0000259" key="7">
    <source>
        <dbReference type="PROSITE" id="PS50021"/>
    </source>
</evidence>
<feature type="region of interest" description="Disordered" evidence="4">
    <location>
        <begin position="52"/>
        <end position="359"/>
    </location>
</feature>
<evidence type="ECO:0000256" key="4">
    <source>
        <dbReference type="SAM" id="MobiDB-lite"/>
    </source>
</evidence>
<keyword evidence="1 3" id="KW-0728">SH3 domain</keyword>
<feature type="compositionally biased region" description="Basic and acidic residues" evidence="4">
    <location>
        <begin position="797"/>
        <end position="821"/>
    </location>
</feature>
<dbReference type="SUPFAM" id="SSF50044">
    <property type="entry name" value="SH3-domain"/>
    <property type="match status" value="1"/>
</dbReference>
<dbReference type="Pfam" id="PF00169">
    <property type="entry name" value="PH"/>
    <property type="match status" value="1"/>
</dbReference>
<dbReference type="Gene3D" id="2.30.29.30">
    <property type="entry name" value="Pleckstrin-homology domain (PH domain)/Phosphotyrosine-binding domain (PTB)"/>
    <property type="match status" value="1"/>
</dbReference>
<feature type="compositionally biased region" description="Low complexity" evidence="4">
    <location>
        <begin position="615"/>
        <end position="627"/>
    </location>
</feature>
<evidence type="ECO:0000313" key="9">
    <source>
        <dbReference type="EMBL" id="KAF9534654.1"/>
    </source>
</evidence>
<evidence type="ECO:0000259" key="6">
    <source>
        <dbReference type="PROSITE" id="PS50003"/>
    </source>
</evidence>
<feature type="compositionally biased region" description="Low complexity" evidence="4">
    <location>
        <begin position="398"/>
        <end position="408"/>
    </location>
</feature>
<feature type="compositionally biased region" description="Polar residues" evidence="4">
    <location>
        <begin position="580"/>
        <end position="614"/>
    </location>
</feature>
<dbReference type="SUPFAM" id="SSF50729">
    <property type="entry name" value="PH domain-like"/>
    <property type="match status" value="1"/>
</dbReference>
<feature type="compositionally biased region" description="Polar residues" evidence="4">
    <location>
        <begin position="632"/>
        <end position="650"/>
    </location>
</feature>
<sequence>MQDYVYALHDFRPENEDELEFAAGERVEILEKDDLFGDGWWKGRNLAGREGLFPGSYTTAIPPGAPSSDPNDDDDPNDDHNTATSMSVVEVSIPRSTLQPLREESETGSPPILSPVPRPPPENTILNGGSKGYESDAEAEIEPASSYSLRSPASDGEMMRATMTDVQKAIEQLGRGGANTEDHDGARSFSFASTREGDTETDDTDFDLSDLDGGGDAEGAEDWHKNARRKLAAKARRAVQEAERLESMMTGGPGTSTEAAPSRRAVAPPIEVEISDESDMEDDHDFTRSSKFRRNQPPGILEEDEEEDEERLRVPLPMAKDISKDSSATETHQLLPNELYVSSKEESEPPTAKAATESFPTFSLPIAAAISSAFAETTPQVRPPSPPQQQAVANEGRSSLSWKSYSPSFSPPPPQQMTPNAAASNTSSQQSQDDQRRSSVPISINGQASPAASTHLSQFLQEKHASVLSSSSAPAMIMPQPSHQSTFSEPATSPSSDLKKTHPSEWNLEQVLEWLKSKGFDQDVCDKFAEQEITGDVLLELDANVLKSEIGIMAYGKRIRIANSIADLRRPPSFEFPVPNLSSEHPSPIHSQNYTSSGSGQANGISNGFPSNLHSRTQSQSQQSQHSYPGTALTTTNTLAYPPSVRSSLGSPVGHGPLQQQQQQYPTAQNGNGASPYVYDMSANGHPQADAISTNGGYTSSTAGAHGLGIGMTQTGRPAQLSLSPSEGALKDLAAKGVIAVPGPIGEDDRGHMSEGEAPSNPTSMRRRLFGRSQDSAVTGPKTGGSKESPTSSPIVRDSDKDSAKTGTEEHVKGKDRDSARDSSSLRSRHRPKKSIDGAKSSDRLSIFGSSFGGSLGKHRKPPPAAGEEPPTLSEKSSSSKFHLPKLHSSSVRKASAPSERPSVGPPDIEKSASHNAGSLFKEKNSEKHTLRKRTSSAPAISPTALSSNGVSSTDVGEGVIHQGQSILDQIGEPDYAGWMRKRGERYNAWKSRYLVLKGPHLYYLRSNNKAETRLKGYIHVVGYKVTVDENIDPGKYGFRIDHDNDKTHYFSSDEKSTVREWMKAIMKATIGRDYTKPVVSSCNIPTIPLVVAQAMNPAPRPPSPGAREATQKAMLRRDTSQLSSRDARVLMGIPGESKDQLPRVESFFNNDGTPGLSPPPPLSPSTPVATQQPVVPPPRPSREVRRSASIRTGVSSQPVDDSLISWANSHLPEHLQIVDPTGPLYGGLAILRLAESIRGRPSSPPVPDSAFPSDPHDDKLDGLFRLFDFLLDNDVKMGSVSINDVRQGKRDKIIQLLRALKSWEEKRKALANSIVKGAAPSSYMPMVR</sequence>
<dbReference type="CDD" id="cd00174">
    <property type="entry name" value="SH3"/>
    <property type="match status" value="1"/>
</dbReference>
<evidence type="ECO:0000256" key="2">
    <source>
        <dbReference type="ARBA" id="ARBA00022658"/>
    </source>
</evidence>
<feature type="compositionally biased region" description="Polar residues" evidence="4">
    <location>
        <begin position="936"/>
        <end position="955"/>
    </location>
</feature>
<dbReference type="EMBL" id="MU157825">
    <property type="protein sequence ID" value="KAF9534654.1"/>
    <property type="molecule type" value="Genomic_DNA"/>
</dbReference>
<feature type="compositionally biased region" description="Polar residues" evidence="4">
    <location>
        <begin position="440"/>
        <end position="456"/>
    </location>
</feature>
<evidence type="ECO:0000259" key="8">
    <source>
        <dbReference type="PROSITE" id="PS50105"/>
    </source>
</evidence>
<dbReference type="InterPro" id="IPR050384">
    <property type="entry name" value="Endophilin_SH3RF"/>
</dbReference>
<dbReference type="SMART" id="SM00454">
    <property type="entry name" value="SAM"/>
    <property type="match status" value="1"/>
</dbReference>
<dbReference type="PROSITE" id="PS50021">
    <property type="entry name" value="CH"/>
    <property type="match status" value="1"/>
</dbReference>
<keyword evidence="10" id="KW-1185">Reference proteome</keyword>
<feature type="region of interest" description="Disordered" evidence="4">
    <location>
        <begin position="375"/>
        <end position="456"/>
    </location>
</feature>
<feature type="domain" description="Calponin-homology (CH)" evidence="7">
    <location>
        <begin position="1198"/>
        <end position="1306"/>
    </location>
</feature>
<feature type="region of interest" description="Disordered" evidence="4">
    <location>
        <begin position="577"/>
        <end position="697"/>
    </location>
</feature>
<dbReference type="Pfam" id="PF00018">
    <property type="entry name" value="SH3_1"/>
    <property type="match status" value="1"/>
</dbReference>
<dbReference type="InterPro" id="IPR001660">
    <property type="entry name" value="SAM"/>
</dbReference>
<feature type="region of interest" description="Disordered" evidence="4">
    <location>
        <begin position="1097"/>
        <end position="1197"/>
    </location>
</feature>
<feature type="domain" description="PH" evidence="6">
    <location>
        <begin position="973"/>
        <end position="1071"/>
    </location>
</feature>
<dbReference type="InterPro" id="IPR036028">
    <property type="entry name" value="SH3-like_dom_sf"/>
</dbReference>
<gene>
    <name evidence="9" type="ORF">CPB83DRAFT_802726</name>
</gene>
<dbReference type="InterPro" id="IPR013761">
    <property type="entry name" value="SAM/pointed_sf"/>
</dbReference>
<reference evidence="9" key="1">
    <citation type="submission" date="2020-11" db="EMBL/GenBank/DDBJ databases">
        <authorList>
            <consortium name="DOE Joint Genome Institute"/>
            <person name="Ahrendt S."/>
            <person name="Riley R."/>
            <person name="Andreopoulos W."/>
            <person name="Labutti K."/>
            <person name="Pangilinan J."/>
            <person name="Ruiz-Duenas F.J."/>
            <person name="Barrasa J.M."/>
            <person name="Sanchez-Garcia M."/>
            <person name="Camarero S."/>
            <person name="Miyauchi S."/>
            <person name="Serrano A."/>
            <person name="Linde D."/>
            <person name="Babiker R."/>
            <person name="Drula E."/>
            <person name="Ayuso-Fernandez I."/>
            <person name="Pacheco R."/>
            <person name="Padilla G."/>
            <person name="Ferreira P."/>
            <person name="Barriuso J."/>
            <person name="Kellner H."/>
            <person name="Castanera R."/>
            <person name="Alfaro M."/>
            <person name="Ramirez L."/>
            <person name="Pisabarro A.G."/>
            <person name="Kuo A."/>
            <person name="Tritt A."/>
            <person name="Lipzen A."/>
            <person name="He G."/>
            <person name="Yan M."/>
            <person name="Ng V."/>
            <person name="Cullen D."/>
            <person name="Martin F."/>
            <person name="Rosso M.-N."/>
            <person name="Henrissat B."/>
            <person name="Hibbett D."/>
            <person name="Martinez A.T."/>
            <person name="Grigoriev I.V."/>
        </authorList>
    </citation>
    <scope>NUCLEOTIDE SEQUENCE</scope>
    <source>
        <strain evidence="9">CBS 506.95</strain>
    </source>
</reference>
<dbReference type="OrthoDB" id="73680at2759"/>
<feature type="compositionally biased region" description="Pro residues" evidence="4">
    <location>
        <begin position="112"/>
        <end position="122"/>
    </location>
</feature>
<dbReference type="InterPro" id="IPR011993">
    <property type="entry name" value="PH-like_dom_sf"/>
</dbReference>
<evidence type="ECO:0000256" key="3">
    <source>
        <dbReference type="PROSITE-ProRule" id="PRU00192"/>
    </source>
</evidence>
<feature type="compositionally biased region" description="Basic and acidic residues" evidence="4">
    <location>
        <begin position="834"/>
        <end position="843"/>
    </location>
</feature>
<dbReference type="PANTHER" id="PTHR14167">
    <property type="entry name" value="SH3 DOMAIN-CONTAINING"/>
    <property type="match status" value="1"/>
</dbReference>
<proteinExistence type="predicted"/>
<dbReference type="InterPro" id="IPR001849">
    <property type="entry name" value="PH_domain"/>
</dbReference>
<dbReference type="Proteomes" id="UP000807306">
    <property type="component" value="Unassembled WGS sequence"/>
</dbReference>
<feature type="region of interest" description="Disordered" evidence="4">
    <location>
        <begin position="741"/>
        <end position="957"/>
    </location>
</feature>
<dbReference type="InterPro" id="IPR001715">
    <property type="entry name" value="CH_dom"/>
</dbReference>
<dbReference type="GO" id="GO:0005085">
    <property type="term" value="F:guanyl-nucleotide exchange factor activity"/>
    <property type="evidence" value="ECO:0007669"/>
    <property type="project" value="UniProtKB-KW"/>
</dbReference>
<dbReference type="CDD" id="cd09535">
    <property type="entry name" value="SAM_BOI-like_fungal"/>
    <property type="match status" value="1"/>
</dbReference>
<dbReference type="CDD" id="cd13316">
    <property type="entry name" value="PH_Boi"/>
    <property type="match status" value="1"/>
</dbReference>
<feature type="domain" description="SH3" evidence="5">
    <location>
        <begin position="1"/>
        <end position="63"/>
    </location>
</feature>
<dbReference type="InterPro" id="IPR001452">
    <property type="entry name" value="SH3_domain"/>
</dbReference>
<dbReference type="PROSITE" id="PS50105">
    <property type="entry name" value="SAM_DOMAIN"/>
    <property type="match status" value="1"/>
</dbReference>
<dbReference type="PROSITE" id="PS50002">
    <property type="entry name" value="SH3"/>
    <property type="match status" value="1"/>
</dbReference>
<accession>A0A9P6EU07</accession>
<dbReference type="SMART" id="SM00326">
    <property type="entry name" value="SH3"/>
    <property type="match status" value="1"/>
</dbReference>
<feature type="compositionally biased region" description="Polar residues" evidence="4">
    <location>
        <begin position="417"/>
        <end position="426"/>
    </location>
</feature>
<dbReference type="PROSITE" id="PS50003">
    <property type="entry name" value="PH_DOMAIN"/>
    <property type="match status" value="1"/>
</dbReference>
<dbReference type="Gene3D" id="2.30.30.40">
    <property type="entry name" value="SH3 Domains"/>
    <property type="match status" value="1"/>
</dbReference>
<dbReference type="SUPFAM" id="SSF47769">
    <property type="entry name" value="SAM/Pointed domain"/>
    <property type="match status" value="1"/>
</dbReference>
<feature type="region of interest" description="Disordered" evidence="4">
    <location>
        <begin position="475"/>
        <end position="502"/>
    </location>
</feature>
<feature type="compositionally biased region" description="Basic residues" evidence="4">
    <location>
        <begin position="226"/>
        <end position="237"/>
    </location>
</feature>
<name>A0A9P6EU07_9AGAR</name>
<dbReference type="Pfam" id="PF07647">
    <property type="entry name" value="SAM_2"/>
    <property type="match status" value="1"/>
</dbReference>
<dbReference type="PRINTS" id="PR00452">
    <property type="entry name" value="SH3DOMAIN"/>
</dbReference>
<dbReference type="SMART" id="SM00233">
    <property type="entry name" value="PH"/>
    <property type="match status" value="1"/>
</dbReference>
<feature type="compositionally biased region" description="Polar residues" evidence="4">
    <location>
        <begin position="325"/>
        <end position="334"/>
    </location>
</feature>
<evidence type="ECO:0000256" key="1">
    <source>
        <dbReference type="ARBA" id="ARBA00022443"/>
    </source>
</evidence>
<dbReference type="PANTHER" id="PTHR14167:SF119">
    <property type="entry name" value="SH3, PLECKSTRIN-LIKE AND PDZ_DHR_GLGF DOMAIN-CONTAINING PROTEIN"/>
    <property type="match status" value="1"/>
</dbReference>